<dbReference type="EMBL" id="NFEN01000251">
    <property type="protein sequence ID" value="OUA13325.1"/>
    <property type="molecule type" value="Genomic_DNA"/>
</dbReference>
<accession>A0A9X5ZXR8</accession>
<dbReference type="AlphaFoldDB" id="A0A9X5ZXR8"/>
<proteinExistence type="predicted"/>
<sequence>MNNSYLFLISKKHFQRIIFYFTFIFSTYFLTSLCLLLNGLKEKSLIICYTRIYETFRKLIVYNFK</sequence>
<comment type="caution">
    <text evidence="1">The sequence shown here is derived from an EMBL/GenBank/DDBJ whole genome shotgun (WGS) entry which is preliminary data.</text>
</comment>
<evidence type="ECO:0000313" key="1">
    <source>
        <dbReference type="EMBL" id="OUA13325.1"/>
    </source>
</evidence>
<gene>
    <name evidence="1" type="ORF">BK775_36960</name>
</gene>
<protein>
    <submittedName>
        <fullName evidence="1">Uncharacterized protein</fullName>
    </submittedName>
</protein>
<name>A0A9X5ZXR8_BACTU</name>
<reference evidence="1 2" key="1">
    <citation type="submission" date="2016-10" db="EMBL/GenBank/DDBJ databases">
        <title>Comparative genomics of Bacillus thuringiensis reveals a path to pathogens against multiple invertebrate hosts.</title>
        <authorList>
            <person name="Zheng J."/>
            <person name="Gao Q."/>
            <person name="Liu H."/>
            <person name="Peng D."/>
            <person name="Ruan L."/>
            <person name="Sun M."/>
        </authorList>
    </citation>
    <scope>NUCLEOTIDE SEQUENCE [LARGE SCALE GENOMIC DNA]</scope>
    <source>
        <strain evidence="1">I13</strain>
    </source>
</reference>
<organism evidence="1 2">
    <name type="scientific">Bacillus thuringiensis</name>
    <dbReference type="NCBI Taxonomy" id="1428"/>
    <lineage>
        <taxon>Bacteria</taxon>
        <taxon>Bacillati</taxon>
        <taxon>Bacillota</taxon>
        <taxon>Bacilli</taxon>
        <taxon>Bacillales</taxon>
        <taxon>Bacillaceae</taxon>
        <taxon>Bacillus</taxon>
        <taxon>Bacillus cereus group</taxon>
    </lineage>
</organism>
<dbReference type="Proteomes" id="UP000195077">
    <property type="component" value="Unassembled WGS sequence"/>
</dbReference>
<evidence type="ECO:0000313" key="2">
    <source>
        <dbReference type="Proteomes" id="UP000195077"/>
    </source>
</evidence>